<dbReference type="FunFam" id="3.30.2010.30:FF:000001">
    <property type="entry name" value="Leukotriene A(4) hydrolase"/>
    <property type="match status" value="1"/>
</dbReference>
<dbReference type="Gene3D" id="2.60.40.1730">
    <property type="entry name" value="tricorn interacting facor f3 domain"/>
    <property type="match status" value="1"/>
</dbReference>
<dbReference type="GO" id="GO:0008270">
    <property type="term" value="F:zinc ion binding"/>
    <property type="evidence" value="ECO:0007669"/>
    <property type="project" value="InterPro"/>
</dbReference>
<dbReference type="InterPro" id="IPR038502">
    <property type="entry name" value="M1_LTA-4_hydro/amino_C_sf"/>
</dbReference>
<dbReference type="GO" id="GO:0006508">
    <property type="term" value="P:proteolysis"/>
    <property type="evidence" value="ECO:0007669"/>
    <property type="project" value="UniProtKB-KW"/>
</dbReference>
<dbReference type="InterPro" id="IPR016024">
    <property type="entry name" value="ARM-type_fold"/>
</dbReference>
<comment type="similarity">
    <text evidence="3 14">Belongs to the peptidase M1 family.</text>
</comment>
<feature type="binding site" evidence="12">
    <location>
        <begin position="363"/>
        <end position="368"/>
    </location>
    <ligand>
        <name>a peptide</name>
        <dbReference type="ChEBI" id="CHEBI:60466"/>
    </ligand>
</feature>
<evidence type="ECO:0000256" key="14">
    <source>
        <dbReference type="RuleBase" id="RU361141"/>
    </source>
</evidence>
<dbReference type="FunFam" id="1.25.40.320:FF:000001">
    <property type="entry name" value="Leukotriene A(4) hydrolase"/>
    <property type="match status" value="1"/>
</dbReference>
<protein>
    <recommendedName>
        <fullName evidence="14">Leukotriene A(4) hydrolase</fullName>
        <shortName evidence="14">LTA-4 hydrolase</shortName>
        <ecNumber evidence="14">3.3.2.10</ecNumber>
        <ecNumber evidence="14">3.4.11.-</ecNumber>
    </recommendedName>
</protein>
<keyword evidence="9 14" id="KW-0482">Metalloprotease</keyword>
<dbReference type="CDD" id="cd09599">
    <property type="entry name" value="M1_LTA4H"/>
    <property type="match status" value="1"/>
</dbReference>
<feature type="binding site" evidence="13">
    <location>
        <position position="415"/>
    </location>
    <ligand>
        <name>Zn(2+)</name>
        <dbReference type="ChEBI" id="CHEBI:29105"/>
        <note>catalytic</note>
    </ligand>
</feature>
<dbReference type="FunFam" id="2.60.40.1730:FF:000004">
    <property type="entry name" value="Leukotriene A(4) hydrolase"/>
    <property type="match status" value="1"/>
</dbReference>
<dbReference type="InterPro" id="IPR042097">
    <property type="entry name" value="Aminopeptidase_N-like_N_sf"/>
</dbReference>
<dbReference type="Proteomes" id="UP000275078">
    <property type="component" value="Unassembled WGS sequence"/>
</dbReference>
<feature type="binding site" evidence="13">
    <location>
        <position position="396"/>
    </location>
    <ligand>
        <name>Zn(2+)</name>
        <dbReference type="ChEBI" id="CHEBI:29105"/>
        <note>catalytic</note>
    </ligand>
</feature>
<dbReference type="InterPro" id="IPR001930">
    <property type="entry name" value="Peptidase_M1"/>
</dbReference>
<dbReference type="InterPro" id="IPR014782">
    <property type="entry name" value="Peptidase_M1_dom"/>
</dbReference>
<keyword evidence="4 14" id="KW-0963">Cytoplasm</keyword>
<dbReference type="SUPFAM" id="SSF55486">
    <property type="entry name" value="Metalloproteases ('zincins'), catalytic domain"/>
    <property type="match status" value="1"/>
</dbReference>
<dbReference type="InterPro" id="IPR045357">
    <property type="entry name" value="Aminopeptidase_N-like_N"/>
</dbReference>
<evidence type="ECO:0000256" key="3">
    <source>
        <dbReference type="ARBA" id="ARBA00010136"/>
    </source>
</evidence>
<evidence type="ECO:0000256" key="4">
    <source>
        <dbReference type="ARBA" id="ARBA00022490"/>
    </source>
</evidence>
<dbReference type="Gene3D" id="1.25.40.320">
    <property type="entry name" value="Peptidase M1, leukotriene A4 hydrolase/aminopeptidase C-terminal domain"/>
    <property type="match status" value="1"/>
</dbReference>
<evidence type="ECO:0000256" key="2">
    <source>
        <dbReference type="ARBA" id="ARBA00004496"/>
    </source>
</evidence>
<dbReference type="SMART" id="SM01263">
    <property type="entry name" value="Leuk-A4-hydro_C"/>
    <property type="match status" value="1"/>
</dbReference>
<evidence type="ECO:0000259" key="15">
    <source>
        <dbReference type="SMART" id="SM01263"/>
    </source>
</evidence>
<comment type="catalytic activity">
    <reaction evidence="14">
        <text>an epoxide + H2O = an ethanediol</text>
        <dbReference type="Rhea" id="RHEA:19037"/>
        <dbReference type="ChEBI" id="CHEBI:15377"/>
        <dbReference type="ChEBI" id="CHEBI:32955"/>
        <dbReference type="ChEBI" id="CHEBI:140594"/>
        <dbReference type="EC" id="3.3.2.10"/>
    </reaction>
</comment>
<evidence type="ECO:0000256" key="13">
    <source>
        <dbReference type="PIRSR" id="PIRSR612777-3"/>
    </source>
</evidence>
<evidence type="ECO:0000313" key="17">
    <source>
        <dbReference type="Proteomes" id="UP000275078"/>
    </source>
</evidence>
<evidence type="ECO:0000256" key="12">
    <source>
        <dbReference type="PIRSR" id="PIRSR612777-2"/>
    </source>
</evidence>
<dbReference type="EC" id="3.4.11.-" evidence="14"/>
<comment type="subcellular location">
    <subcellularLocation>
        <location evidence="2 14">Cytoplasm</location>
    </subcellularLocation>
    <subcellularLocation>
        <location evidence="1">Nucleus</location>
    </subcellularLocation>
</comment>
<feature type="active site" description="Proton acceptor" evidence="11">
    <location>
        <position position="393"/>
    </location>
</feature>
<evidence type="ECO:0000313" key="16">
    <source>
        <dbReference type="EMBL" id="RPA87615.1"/>
    </source>
</evidence>
<dbReference type="Gene3D" id="1.10.390.10">
    <property type="entry name" value="Neutral Protease Domain 2"/>
    <property type="match status" value="1"/>
</dbReference>
<dbReference type="InterPro" id="IPR012777">
    <property type="entry name" value="LTA4H"/>
</dbReference>
<gene>
    <name evidence="16" type="ORF">BJ508DRAFT_410376</name>
</gene>
<feature type="binding site" evidence="13">
    <location>
        <position position="392"/>
    </location>
    <ligand>
        <name>Zn(2+)</name>
        <dbReference type="ChEBI" id="CHEBI:29105"/>
        <note>catalytic</note>
    </ligand>
</feature>
<evidence type="ECO:0000256" key="9">
    <source>
        <dbReference type="ARBA" id="ARBA00023049"/>
    </source>
</evidence>
<feature type="domain" description="Peptidase M1 leukotriene A4 hydrolase/aminopeptidase C-terminal" evidence="15">
    <location>
        <begin position="562"/>
        <end position="707"/>
    </location>
</feature>
<dbReference type="GO" id="GO:0004301">
    <property type="term" value="F:epoxide hydrolase activity"/>
    <property type="evidence" value="ECO:0007669"/>
    <property type="project" value="UniProtKB-EC"/>
</dbReference>
<dbReference type="OrthoDB" id="79562at2759"/>
<dbReference type="InterPro" id="IPR034015">
    <property type="entry name" value="M1_LTA4H"/>
</dbReference>
<dbReference type="GO" id="GO:0004177">
    <property type="term" value="F:aminopeptidase activity"/>
    <property type="evidence" value="ECO:0007669"/>
    <property type="project" value="TreeGrafter"/>
</dbReference>
<feature type="binding site" evidence="12">
    <location>
        <begin position="665"/>
        <end position="667"/>
    </location>
    <ligand>
        <name>a peptide</name>
        <dbReference type="ChEBI" id="CHEBI:60466"/>
    </ligand>
</feature>
<evidence type="ECO:0000256" key="5">
    <source>
        <dbReference type="ARBA" id="ARBA00022670"/>
    </source>
</evidence>
<dbReference type="EC" id="3.3.2.10" evidence="14"/>
<dbReference type="InterPro" id="IPR015211">
    <property type="entry name" value="Peptidase_M1_C"/>
</dbReference>
<dbReference type="InterPro" id="IPR027268">
    <property type="entry name" value="Peptidase_M4/M1_CTD_sf"/>
</dbReference>
<dbReference type="Pfam" id="PF09127">
    <property type="entry name" value="Leuk-A4-hydro_C"/>
    <property type="match status" value="1"/>
</dbReference>
<proteinExistence type="inferred from homology"/>
<dbReference type="FunFam" id="1.10.390.10:FF:000009">
    <property type="entry name" value="Leukotriene A(4) hydrolase"/>
    <property type="match status" value="1"/>
</dbReference>
<keyword evidence="10" id="KW-0539">Nucleus</keyword>
<dbReference type="STRING" id="1160509.A0A3N4IPF6"/>
<dbReference type="GO" id="GO:0005829">
    <property type="term" value="C:cytosol"/>
    <property type="evidence" value="ECO:0007669"/>
    <property type="project" value="TreeGrafter"/>
</dbReference>
<dbReference type="AlphaFoldDB" id="A0A3N4IPF6"/>
<name>A0A3N4IPF6_ASCIM</name>
<evidence type="ECO:0000256" key="1">
    <source>
        <dbReference type="ARBA" id="ARBA00004123"/>
    </source>
</evidence>
<evidence type="ECO:0000256" key="6">
    <source>
        <dbReference type="ARBA" id="ARBA00022723"/>
    </source>
</evidence>
<evidence type="ECO:0000256" key="7">
    <source>
        <dbReference type="ARBA" id="ARBA00022801"/>
    </source>
</evidence>
<dbReference type="Pfam" id="PF01433">
    <property type="entry name" value="Peptidase_M1"/>
    <property type="match status" value="1"/>
</dbReference>
<feature type="active site" description="Proton donor" evidence="11">
    <location>
        <position position="480"/>
    </location>
</feature>
<organism evidence="16 17">
    <name type="scientific">Ascobolus immersus RN42</name>
    <dbReference type="NCBI Taxonomy" id="1160509"/>
    <lineage>
        <taxon>Eukaryota</taxon>
        <taxon>Fungi</taxon>
        <taxon>Dikarya</taxon>
        <taxon>Ascomycota</taxon>
        <taxon>Pezizomycotina</taxon>
        <taxon>Pezizomycetes</taxon>
        <taxon>Pezizales</taxon>
        <taxon>Ascobolaceae</taxon>
        <taxon>Ascobolus</taxon>
    </lineage>
</organism>
<dbReference type="Pfam" id="PF17900">
    <property type="entry name" value="Peptidase_M1_N"/>
    <property type="match status" value="1"/>
</dbReference>
<comment type="cofactor">
    <cofactor evidence="13 14">
        <name>Zn(2+)</name>
        <dbReference type="ChEBI" id="CHEBI:29105"/>
    </cofactor>
    <text evidence="13 14">Binds 1 zinc ion per subunit.</text>
</comment>
<dbReference type="PRINTS" id="PR00756">
    <property type="entry name" value="ALADIPTASE"/>
</dbReference>
<keyword evidence="6 13" id="KW-0479">Metal-binding</keyword>
<dbReference type="SUPFAM" id="SSF63737">
    <property type="entry name" value="Leukotriene A4 hydrolase N-terminal domain"/>
    <property type="match status" value="1"/>
</dbReference>
<dbReference type="NCBIfam" id="TIGR02411">
    <property type="entry name" value="leuko_A4_hydro"/>
    <property type="match status" value="1"/>
</dbReference>
<evidence type="ECO:0000256" key="11">
    <source>
        <dbReference type="PIRSR" id="PIRSR612777-1"/>
    </source>
</evidence>
<dbReference type="InterPro" id="IPR049980">
    <property type="entry name" value="LTA4H_cat"/>
</dbReference>
<evidence type="ECO:0000256" key="10">
    <source>
        <dbReference type="ARBA" id="ARBA00023242"/>
    </source>
</evidence>
<evidence type="ECO:0000256" key="8">
    <source>
        <dbReference type="ARBA" id="ARBA00022833"/>
    </source>
</evidence>
<feature type="binding site" evidence="12">
    <location>
        <begin position="232"/>
        <end position="234"/>
    </location>
    <ligand>
        <name>a peptide</name>
        <dbReference type="ChEBI" id="CHEBI:60466"/>
    </ligand>
</feature>
<keyword evidence="8 13" id="KW-0862">Zinc</keyword>
<dbReference type="EMBL" id="ML119646">
    <property type="protein sequence ID" value="RPA87615.1"/>
    <property type="molecule type" value="Genomic_DNA"/>
</dbReference>
<keyword evidence="17" id="KW-1185">Reference proteome</keyword>
<dbReference type="PANTHER" id="PTHR45726">
    <property type="entry name" value="LEUKOTRIENE A-4 HYDROLASE"/>
    <property type="match status" value="1"/>
</dbReference>
<dbReference type="SUPFAM" id="SSF48371">
    <property type="entry name" value="ARM repeat"/>
    <property type="match status" value="1"/>
</dbReference>
<dbReference type="Gene3D" id="3.30.2010.30">
    <property type="match status" value="1"/>
</dbReference>
<dbReference type="GO" id="GO:0008237">
    <property type="term" value="F:metallopeptidase activity"/>
    <property type="evidence" value="ECO:0007669"/>
    <property type="project" value="UniProtKB-KW"/>
</dbReference>
<sequence length="709" mass="80316">MLKSSSLKHLPNFQIGRSTSLSPSLFRSPTSKPFAASRRFHLTPLQSRLVPSKRQHNCLFQRNSLRHTTSLLPSRSLTNPSLTFMRAYTNPNLTIMAAYDPNSLANIAVFRTTHVTLDVALDFKKSAVHGTATLRLLSLSDNDGVTKEVILDSSYVDVQGIEANGETVNGWKLEDRKEPYGSALRIPLKEAVKNGKEVDIKIQFSTTDKCTALQWMEPSQTANKKHPYMFSQCQAIHCRSIFPCQDTPSVKAPITFNIRSPLPVVATGLPAGVSDYDEKTGTIVYHFKQDIPLPSYLIAVAAGDLASASIGPRSMVYTGPEELLKCKTELEEDTEPFMKAAESIVFQYPWTTYNVLILPPSFPYGGMENPNMTFATPTIISGDKSNIDVIAHELAHSWSGNLVTNANWQDFWLNEGWTTYLERRIGAAIHGEPHFDFSAIIGWKALTESVKLYADNPEFTKLVVNLEGKDPDDAFSSIPYEKGFTFIYFLDKLVGREKWNKFIPYYFNKYKTKSLTSQDFKDTVIEFFKDDEAASKAISEKVDWDAWYNNPGLPPKPEFDTSLADVCFKLADSWNELNQVAGGPWKPSADDIKGWSSGQIVVFLERISEWETPLKKELVEKLNVTYSLDKTENAEILSRFLNIGLRARDEKVYEPTAYWLGQWGRMKFVRPLYRLLNECDRELAVKTFQKNIDFYHPICRDIVKKDLKL</sequence>
<keyword evidence="5 14" id="KW-0645">Protease</keyword>
<accession>A0A3N4IPF6</accession>
<reference evidence="16 17" key="1">
    <citation type="journal article" date="2018" name="Nat. Ecol. Evol.">
        <title>Pezizomycetes genomes reveal the molecular basis of ectomycorrhizal truffle lifestyle.</title>
        <authorList>
            <person name="Murat C."/>
            <person name="Payen T."/>
            <person name="Noel B."/>
            <person name="Kuo A."/>
            <person name="Morin E."/>
            <person name="Chen J."/>
            <person name="Kohler A."/>
            <person name="Krizsan K."/>
            <person name="Balestrini R."/>
            <person name="Da Silva C."/>
            <person name="Montanini B."/>
            <person name="Hainaut M."/>
            <person name="Levati E."/>
            <person name="Barry K.W."/>
            <person name="Belfiori B."/>
            <person name="Cichocki N."/>
            <person name="Clum A."/>
            <person name="Dockter R.B."/>
            <person name="Fauchery L."/>
            <person name="Guy J."/>
            <person name="Iotti M."/>
            <person name="Le Tacon F."/>
            <person name="Lindquist E.A."/>
            <person name="Lipzen A."/>
            <person name="Malagnac F."/>
            <person name="Mello A."/>
            <person name="Molinier V."/>
            <person name="Miyauchi S."/>
            <person name="Poulain J."/>
            <person name="Riccioni C."/>
            <person name="Rubini A."/>
            <person name="Sitrit Y."/>
            <person name="Splivallo R."/>
            <person name="Traeger S."/>
            <person name="Wang M."/>
            <person name="Zifcakova L."/>
            <person name="Wipf D."/>
            <person name="Zambonelli A."/>
            <person name="Paolocci F."/>
            <person name="Nowrousian M."/>
            <person name="Ottonello S."/>
            <person name="Baldrian P."/>
            <person name="Spatafora J.W."/>
            <person name="Henrissat B."/>
            <person name="Nagy L.G."/>
            <person name="Aury J.M."/>
            <person name="Wincker P."/>
            <person name="Grigoriev I.V."/>
            <person name="Bonfante P."/>
            <person name="Martin F.M."/>
        </authorList>
    </citation>
    <scope>NUCLEOTIDE SEQUENCE [LARGE SCALE GENOMIC DNA]</scope>
    <source>
        <strain evidence="16 17">RN42</strain>
    </source>
</reference>
<dbReference type="PANTHER" id="PTHR45726:SF3">
    <property type="entry name" value="LEUKOTRIENE A-4 HYDROLASE"/>
    <property type="match status" value="1"/>
</dbReference>
<keyword evidence="7 14" id="KW-0378">Hydrolase</keyword>
<dbReference type="GO" id="GO:0005634">
    <property type="term" value="C:nucleus"/>
    <property type="evidence" value="ECO:0007669"/>
    <property type="project" value="UniProtKB-SubCell"/>
</dbReference>